<name>A0ABU0JL93_9HYPH</name>
<feature type="chain" id="PRO_5046313963" description="Outer membrane protein beta-barrel domain-containing protein" evidence="2">
    <location>
        <begin position="21"/>
        <end position="257"/>
    </location>
</feature>
<sequence length="257" mass="28258">MKLTTALFAATVFAATPAFAADLTTTPEPEAPAPAPAPQWSLGIEASPEFFAIDQDPHDAATAHSKKPAGKLTDYYGKISLSYSFAGGWFVGGSFQAQVKKNRNTSGDLVKDTYQYYGEGNIGYKYKWGAFSLTPSVGIGYTWGFTGINGDVSSSKDNDDAYYAIYLAGDWKLNDQWTWNVFNLRYRDAFSYTWITPKAATGVTYNIDSTNAIYVNAGYAWKELDKSGQASSRPFNPNYGDIDSDKWNIAIGYKHAF</sequence>
<dbReference type="Proteomes" id="UP001242480">
    <property type="component" value="Unassembled WGS sequence"/>
</dbReference>
<dbReference type="RefSeq" id="WP_307285729.1">
    <property type="nucleotide sequence ID" value="NZ_JAUSVX010000029.1"/>
</dbReference>
<reference evidence="3 4" key="1">
    <citation type="submission" date="2023-07" db="EMBL/GenBank/DDBJ databases">
        <title>Genomic Encyclopedia of Type Strains, Phase IV (KMG-IV): sequencing the most valuable type-strain genomes for metagenomic binning, comparative biology and taxonomic classification.</title>
        <authorList>
            <person name="Goeker M."/>
        </authorList>
    </citation>
    <scope>NUCLEOTIDE SEQUENCE [LARGE SCALE GENOMIC DNA]</scope>
    <source>
        <strain evidence="3 4">DSM 19619</strain>
    </source>
</reference>
<comment type="caution">
    <text evidence="3">The sequence shown here is derived from an EMBL/GenBank/DDBJ whole genome shotgun (WGS) entry which is preliminary data.</text>
</comment>
<evidence type="ECO:0000256" key="1">
    <source>
        <dbReference type="ARBA" id="ARBA00022729"/>
    </source>
</evidence>
<evidence type="ECO:0000256" key="2">
    <source>
        <dbReference type="SAM" id="SignalP"/>
    </source>
</evidence>
<dbReference type="Gene3D" id="2.40.160.40">
    <property type="entry name" value="monomeric porin ompg"/>
    <property type="match status" value="1"/>
</dbReference>
<dbReference type="InterPro" id="IPR053713">
    <property type="entry name" value="Bact_OM_Channel_sf"/>
</dbReference>
<evidence type="ECO:0000313" key="4">
    <source>
        <dbReference type="Proteomes" id="UP001242480"/>
    </source>
</evidence>
<dbReference type="SUPFAM" id="SSF56935">
    <property type="entry name" value="Porins"/>
    <property type="match status" value="1"/>
</dbReference>
<feature type="signal peptide" evidence="2">
    <location>
        <begin position="1"/>
        <end position="20"/>
    </location>
</feature>
<dbReference type="EMBL" id="JAUSVX010000029">
    <property type="protein sequence ID" value="MDQ0475060.1"/>
    <property type="molecule type" value="Genomic_DNA"/>
</dbReference>
<keyword evidence="1 2" id="KW-0732">Signal</keyword>
<keyword evidence="4" id="KW-1185">Reference proteome</keyword>
<proteinExistence type="predicted"/>
<gene>
    <name evidence="3" type="ORF">QO011_008102</name>
</gene>
<accession>A0ABU0JL93</accession>
<organism evidence="3 4">
    <name type="scientific">Labrys wisconsinensis</name>
    <dbReference type="NCBI Taxonomy" id="425677"/>
    <lineage>
        <taxon>Bacteria</taxon>
        <taxon>Pseudomonadati</taxon>
        <taxon>Pseudomonadota</taxon>
        <taxon>Alphaproteobacteria</taxon>
        <taxon>Hyphomicrobiales</taxon>
        <taxon>Xanthobacteraceae</taxon>
        <taxon>Labrys</taxon>
    </lineage>
</organism>
<protein>
    <recommendedName>
        <fullName evidence="5">Outer membrane protein beta-barrel domain-containing protein</fullName>
    </recommendedName>
</protein>
<evidence type="ECO:0008006" key="5">
    <source>
        <dbReference type="Google" id="ProtNLM"/>
    </source>
</evidence>
<evidence type="ECO:0000313" key="3">
    <source>
        <dbReference type="EMBL" id="MDQ0475060.1"/>
    </source>
</evidence>